<dbReference type="EMBL" id="JAPWIE010000004">
    <property type="protein sequence ID" value="MCZ4551232.1"/>
    <property type="molecule type" value="Genomic_DNA"/>
</dbReference>
<dbReference type="GO" id="GO:0016874">
    <property type="term" value="F:ligase activity"/>
    <property type="evidence" value="ECO:0007669"/>
    <property type="project" value="UniProtKB-KW"/>
</dbReference>
<keyword evidence="2" id="KW-1185">Reference proteome</keyword>
<sequence>MTSTGTDEQGLKLSEHSRILASDFSLPSGEGIVERLSENNDSLARLGARHLVVYRGLDDPRRVFATLGLHDRGSIEKLVRNPAVFDWFDAAGVEEIPPLFAGEVVEKIDLASAESDHSGILVAAIAPVASVPALVGAVRKSLRRFISAGVRRVWIYQALDDRQEVMILQELDTEENAVAWVEHPDAAAEWMSGAGVGVYPPLFVGKLQRILDLQPQT</sequence>
<gene>
    <name evidence="1" type="ORF">O4213_14675</name>
</gene>
<proteinExistence type="predicted"/>
<organism evidence="1 2">
    <name type="scientific">Gordonia rubripertincta</name>
    <name type="common">Rhodococcus corallinus</name>
    <dbReference type="NCBI Taxonomy" id="36822"/>
    <lineage>
        <taxon>Bacteria</taxon>
        <taxon>Bacillati</taxon>
        <taxon>Actinomycetota</taxon>
        <taxon>Actinomycetes</taxon>
        <taxon>Mycobacteriales</taxon>
        <taxon>Gordoniaceae</taxon>
        <taxon>Gordonia</taxon>
    </lineage>
</organism>
<name>A0ABT4MW45_GORRU</name>
<keyword evidence="1" id="KW-0436">Ligase</keyword>
<protein>
    <submittedName>
        <fullName evidence="1">Fatty-acid--CoA ligase</fullName>
    </submittedName>
</protein>
<comment type="caution">
    <text evidence="1">The sequence shown here is derived from an EMBL/GenBank/DDBJ whole genome shotgun (WGS) entry which is preliminary data.</text>
</comment>
<evidence type="ECO:0000313" key="1">
    <source>
        <dbReference type="EMBL" id="MCZ4551232.1"/>
    </source>
</evidence>
<evidence type="ECO:0000313" key="2">
    <source>
        <dbReference type="Proteomes" id="UP001067235"/>
    </source>
</evidence>
<dbReference type="RefSeq" id="WP_246833274.1">
    <property type="nucleotide sequence ID" value="NZ_JAPWIE010000004.1"/>
</dbReference>
<dbReference type="Proteomes" id="UP001067235">
    <property type="component" value="Unassembled WGS sequence"/>
</dbReference>
<reference evidence="1" key="1">
    <citation type="submission" date="2022-12" db="EMBL/GenBank/DDBJ databases">
        <authorList>
            <person name="Krivoruchko A.V."/>
            <person name="Elkin A."/>
        </authorList>
    </citation>
    <scope>NUCLEOTIDE SEQUENCE</scope>
    <source>
        <strain evidence="1">IEGM 1388</strain>
    </source>
</reference>
<accession>A0ABT4MW45</accession>